<proteinExistence type="predicted"/>
<reference evidence="1 2" key="1">
    <citation type="submission" date="2021-06" db="EMBL/GenBank/DDBJ databases">
        <title>Caerostris darwini draft genome.</title>
        <authorList>
            <person name="Kono N."/>
            <person name="Arakawa K."/>
        </authorList>
    </citation>
    <scope>NUCLEOTIDE SEQUENCE [LARGE SCALE GENOMIC DNA]</scope>
</reference>
<protein>
    <submittedName>
        <fullName evidence="1">Uncharacterized protein</fullName>
    </submittedName>
</protein>
<dbReference type="Proteomes" id="UP001054837">
    <property type="component" value="Unassembled WGS sequence"/>
</dbReference>
<evidence type="ECO:0000313" key="2">
    <source>
        <dbReference type="Proteomes" id="UP001054837"/>
    </source>
</evidence>
<dbReference type="AlphaFoldDB" id="A0AAV4NGB1"/>
<keyword evidence="2" id="KW-1185">Reference proteome</keyword>
<dbReference type="EMBL" id="BPLQ01001616">
    <property type="protein sequence ID" value="GIX83404.1"/>
    <property type="molecule type" value="Genomic_DNA"/>
</dbReference>
<accession>A0AAV4NGB1</accession>
<sequence>MSLEQLHCWLCNVQRSVVFHEKGSFQTCTLYKFWNDQVVQKTLITLTTDSAEPWQTSDHGFLSYPLVIGISLKLLGHNRCSCKRASQAKHDYLLRDSRQVAQMQFEENPKYTKCTLFIPNAM</sequence>
<gene>
    <name evidence="1" type="ORF">CDAR_222791</name>
</gene>
<organism evidence="1 2">
    <name type="scientific">Caerostris darwini</name>
    <dbReference type="NCBI Taxonomy" id="1538125"/>
    <lineage>
        <taxon>Eukaryota</taxon>
        <taxon>Metazoa</taxon>
        <taxon>Ecdysozoa</taxon>
        <taxon>Arthropoda</taxon>
        <taxon>Chelicerata</taxon>
        <taxon>Arachnida</taxon>
        <taxon>Araneae</taxon>
        <taxon>Araneomorphae</taxon>
        <taxon>Entelegynae</taxon>
        <taxon>Araneoidea</taxon>
        <taxon>Araneidae</taxon>
        <taxon>Caerostris</taxon>
    </lineage>
</organism>
<evidence type="ECO:0000313" key="1">
    <source>
        <dbReference type="EMBL" id="GIX83404.1"/>
    </source>
</evidence>
<name>A0AAV4NGB1_9ARAC</name>
<comment type="caution">
    <text evidence="1">The sequence shown here is derived from an EMBL/GenBank/DDBJ whole genome shotgun (WGS) entry which is preliminary data.</text>
</comment>